<evidence type="ECO:0000256" key="1">
    <source>
        <dbReference type="SAM" id="MobiDB-lite"/>
    </source>
</evidence>
<feature type="region of interest" description="Disordered" evidence="1">
    <location>
        <begin position="130"/>
        <end position="189"/>
    </location>
</feature>
<feature type="region of interest" description="Disordered" evidence="1">
    <location>
        <begin position="1"/>
        <end position="56"/>
    </location>
</feature>
<dbReference type="AlphaFoldDB" id="A0A1X7TVV1"/>
<dbReference type="EnsemblMetazoa" id="Aqu2.1.19515_001">
    <property type="protein sequence ID" value="Aqu2.1.19515_001"/>
    <property type="gene ID" value="Aqu2.1.19515"/>
</dbReference>
<proteinExistence type="predicted"/>
<organism evidence="2">
    <name type="scientific">Amphimedon queenslandica</name>
    <name type="common">Sponge</name>
    <dbReference type="NCBI Taxonomy" id="400682"/>
    <lineage>
        <taxon>Eukaryota</taxon>
        <taxon>Metazoa</taxon>
        <taxon>Porifera</taxon>
        <taxon>Demospongiae</taxon>
        <taxon>Heteroscleromorpha</taxon>
        <taxon>Haplosclerida</taxon>
        <taxon>Niphatidae</taxon>
        <taxon>Amphimedon</taxon>
    </lineage>
</organism>
<evidence type="ECO:0000313" key="2">
    <source>
        <dbReference type="EnsemblMetazoa" id="Aqu2.1.19515_001"/>
    </source>
</evidence>
<accession>A0A1X7TVV1</accession>
<feature type="compositionally biased region" description="Acidic residues" evidence="1">
    <location>
        <begin position="1"/>
        <end position="17"/>
    </location>
</feature>
<feature type="compositionally biased region" description="Polar residues" evidence="1">
    <location>
        <begin position="163"/>
        <end position="189"/>
    </location>
</feature>
<dbReference type="InParanoid" id="A0A1X7TVV1"/>
<feature type="compositionally biased region" description="Low complexity" evidence="1">
    <location>
        <begin position="142"/>
        <end position="157"/>
    </location>
</feature>
<feature type="compositionally biased region" description="Polar residues" evidence="1">
    <location>
        <begin position="18"/>
        <end position="27"/>
    </location>
</feature>
<evidence type="ECO:0008006" key="3">
    <source>
        <dbReference type="Google" id="ProtNLM"/>
    </source>
</evidence>
<sequence>MMEDSGDCGTCDDDNNETELSNSSLQQDMGADQVRSTKRPISKGKQSASKCAKSVKKENPEDILLKKAIQCMERNTDNDLQKKDADDVFGQYIATELKCVHDINQKQIIKHRIQSVLLTALVPGTSDPHFSYPNSSSPWQAPFQSFSSPGQSWQGSPSPTPSDFSHVSGSSISYTQPPSAASNSAINDK</sequence>
<name>A0A1X7TVV1_AMPQE</name>
<reference evidence="2" key="1">
    <citation type="submission" date="2017-05" db="UniProtKB">
        <authorList>
            <consortium name="EnsemblMetazoa"/>
        </authorList>
    </citation>
    <scope>IDENTIFICATION</scope>
</reference>
<protein>
    <recommendedName>
        <fullName evidence="3">BESS domain-containing protein</fullName>
    </recommendedName>
</protein>